<feature type="compositionally biased region" description="Low complexity" evidence="1">
    <location>
        <begin position="43"/>
        <end position="69"/>
    </location>
</feature>
<evidence type="ECO:0000256" key="1">
    <source>
        <dbReference type="SAM" id="MobiDB-lite"/>
    </source>
</evidence>
<protein>
    <submittedName>
        <fullName evidence="2">Uncharacterized protein</fullName>
    </submittedName>
</protein>
<dbReference type="Proteomes" id="UP000287651">
    <property type="component" value="Unassembled WGS sequence"/>
</dbReference>
<gene>
    <name evidence="2" type="ORF">B296_00023157</name>
</gene>
<evidence type="ECO:0000313" key="3">
    <source>
        <dbReference type="Proteomes" id="UP000287651"/>
    </source>
</evidence>
<name>A0A427AWZ5_ENSVE</name>
<organism evidence="2 3">
    <name type="scientific">Ensete ventricosum</name>
    <name type="common">Abyssinian banana</name>
    <name type="synonym">Musa ensete</name>
    <dbReference type="NCBI Taxonomy" id="4639"/>
    <lineage>
        <taxon>Eukaryota</taxon>
        <taxon>Viridiplantae</taxon>
        <taxon>Streptophyta</taxon>
        <taxon>Embryophyta</taxon>
        <taxon>Tracheophyta</taxon>
        <taxon>Spermatophyta</taxon>
        <taxon>Magnoliopsida</taxon>
        <taxon>Liliopsida</taxon>
        <taxon>Zingiberales</taxon>
        <taxon>Musaceae</taxon>
        <taxon>Ensete</taxon>
    </lineage>
</organism>
<proteinExistence type="predicted"/>
<feature type="region of interest" description="Disordered" evidence="1">
    <location>
        <begin position="1"/>
        <end position="96"/>
    </location>
</feature>
<sequence>MEEDEAEETVPGWRRARRRRRGHGTGGRRGTSRLLWPSDLRRTAALLRLLPPGAGPRSSSPSSLGLSQGFEEKAPSIHKKEPIEPAHGSPRSGLIP</sequence>
<dbReference type="AlphaFoldDB" id="A0A427AWZ5"/>
<accession>A0A427AWZ5</accession>
<dbReference type="EMBL" id="AMZH03001069">
    <property type="protein sequence ID" value="RRT80751.1"/>
    <property type="molecule type" value="Genomic_DNA"/>
</dbReference>
<comment type="caution">
    <text evidence="2">The sequence shown here is derived from an EMBL/GenBank/DDBJ whole genome shotgun (WGS) entry which is preliminary data.</text>
</comment>
<evidence type="ECO:0000313" key="2">
    <source>
        <dbReference type="EMBL" id="RRT80751.1"/>
    </source>
</evidence>
<reference evidence="2 3" key="1">
    <citation type="journal article" date="2014" name="Agronomy (Basel)">
        <title>A Draft Genome Sequence for Ensete ventricosum, the Drought-Tolerant Tree Against Hunger.</title>
        <authorList>
            <person name="Harrison J."/>
            <person name="Moore K.A."/>
            <person name="Paszkiewicz K."/>
            <person name="Jones T."/>
            <person name="Grant M."/>
            <person name="Ambacheew D."/>
            <person name="Muzemil S."/>
            <person name="Studholme D.J."/>
        </authorList>
    </citation>
    <scope>NUCLEOTIDE SEQUENCE [LARGE SCALE GENOMIC DNA]</scope>
</reference>
<feature type="compositionally biased region" description="Basic residues" evidence="1">
    <location>
        <begin position="14"/>
        <end position="23"/>
    </location>
</feature>
<feature type="compositionally biased region" description="Basic and acidic residues" evidence="1">
    <location>
        <begin position="70"/>
        <end position="84"/>
    </location>
</feature>